<dbReference type="GO" id="GO:0005737">
    <property type="term" value="C:cytoplasm"/>
    <property type="evidence" value="ECO:0007669"/>
    <property type="project" value="InterPro"/>
</dbReference>
<dbReference type="CDD" id="cd00959">
    <property type="entry name" value="DeoC"/>
    <property type="match status" value="1"/>
</dbReference>
<accession>Q7U8F4</accession>
<dbReference type="PIRSF" id="PIRSF001357">
    <property type="entry name" value="DeoC"/>
    <property type="match status" value="1"/>
</dbReference>
<proteinExistence type="predicted"/>
<evidence type="ECO:0000256" key="1">
    <source>
        <dbReference type="ARBA" id="ARBA00022490"/>
    </source>
</evidence>
<dbReference type="EMBL" id="BX569690">
    <property type="protein sequence ID" value="CAE07181.1"/>
    <property type="molecule type" value="Genomic_DNA"/>
</dbReference>
<evidence type="ECO:0000313" key="3">
    <source>
        <dbReference type="EMBL" id="CAE07181.1"/>
    </source>
</evidence>
<dbReference type="InterPro" id="IPR002915">
    <property type="entry name" value="DeoC/FbaB/LacD_aldolase"/>
</dbReference>
<dbReference type="Proteomes" id="UP000001422">
    <property type="component" value="Chromosome"/>
</dbReference>
<dbReference type="RefSeq" id="WP_011127533.1">
    <property type="nucleotide sequence ID" value="NC_005070.1"/>
</dbReference>
<dbReference type="InterPro" id="IPR011343">
    <property type="entry name" value="DeoC"/>
</dbReference>
<dbReference type="PANTHER" id="PTHR10889:SF1">
    <property type="entry name" value="DEOXYRIBOSE-PHOSPHATE ALDOLASE"/>
    <property type="match status" value="1"/>
</dbReference>
<sequence length="225" mass="23268">MADPQQDQSDLPSCLDQAVLDPLLTVEQLNERCDAGRQERVRAICTSLRQLPLLRERLGGQGGPKLIAAIGFPFGALPAELRLAEATWAAAHGADELDVVPDFSALVEGDSSGFAEDLAAITGLGLPVRVVLDMARLPEDLLAIAVEASIDADAAGVQSGNGFGPPCQAEQVAALSGLCRGRCAIKAAGGIHHPKLAMDLLEAGAALVGTSSAPELLQALRRPIA</sequence>
<dbReference type="HOGENOM" id="CLU_053595_0_2_3"/>
<reference evidence="3 4" key="1">
    <citation type="journal article" date="2003" name="Nature">
        <title>The genome of a motile marine Synechococcus.</title>
        <authorList>
            <person name="Palenik B."/>
            <person name="Brahamsha B."/>
            <person name="Larimer F."/>
            <person name="Land M."/>
            <person name="Hauser L."/>
            <person name="Chain P."/>
            <person name="Lamerdin J."/>
            <person name="Regala W."/>
            <person name="Allen E.A."/>
            <person name="McCarren J."/>
            <person name="Paulsen I."/>
            <person name="Dufresne A."/>
            <person name="Partensky F."/>
            <person name="Webb E."/>
            <person name="Waterbury J."/>
        </authorList>
    </citation>
    <scope>NUCLEOTIDE SEQUENCE [LARGE SCALE GENOMIC DNA]</scope>
    <source>
        <strain evidence="3 4">WH8102</strain>
    </source>
</reference>
<evidence type="ECO:0000256" key="2">
    <source>
        <dbReference type="ARBA" id="ARBA00023270"/>
    </source>
</evidence>
<dbReference type="SUPFAM" id="SSF51569">
    <property type="entry name" value="Aldolase"/>
    <property type="match status" value="1"/>
</dbReference>
<keyword evidence="1" id="KW-0963">Cytoplasm</keyword>
<keyword evidence="3" id="KW-0456">Lyase</keyword>
<dbReference type="SMART" id="SM01133">
    <property type="entry name" value="DeoC"/>
    <property type="match status" value="1"/>
</dbReference>
<dbReference type="GO" id="GO:0004139">
    <property type="term" value="F:deoxyribose-phosphate aldolase activity"/>
    <property type="evidence" value="ECO:0007669"/>
    <property type="project" value="UniProtKB-EC"/>
</dbReference>
<dbReference type="PANTHER" id="PTHR10889">
    <property type="entry name" value="DEOXYRIBOSE-PHOSPHATE ALDOLASE"/>
    <property type="match status" value="1"/>
</dbReference>
<gene>
    <name evidence="3" type="ordered locus">SYNW0666</name>
</gene>
<evidence type="ECO:0000313" key="4">
    <source>
        <dbReference type="Proteomes" id="UP000001422"/>
    </source>
</evidence>
<dbReference type="InterPro" id="IPR013785">
    <property type="entry name" value="Aldolase_TIM"/>
</dbReference>
<dbReference type="Gene3D" id="3.20.20.70">
    <property type="entry name" value="Aldolase class I"/>
    <property type="match status" value="1"/>
</dbReference>
<dbReference type="GO" id="GO:0009264">
    <property type="term" value="P:deoxyribonucleotide catabolic process"/>
    <property type="evidence" value="ECO:0007669"/>
    <property type="project" value="InterPro"/>
</dbReference>
<protein>
    <submittedName>
        <fullName evidence="3">Deoxyribose-phosphate aldolase</fullName>
        <ecNumber evidence="3">4.1.2.4</ecNumber>
    </submittedName>
</protein>
<dbReference type="eggNOG" id="COG0274">
    <property type="taxonomic scope" value="Bacteria"/>
</dbReference>
<dbReference type="KEGG" id="syw:SYNW0666"/>
<dbReference type="GO" id="GO:0016052">
    <property type="term" value="P:carbohydrate catabolic process"/>
    <property type="evidence" value="ECO:0007669"/>
    <property type="project" value="TreeGrafter"/>
</dbReference>
<keyword evidence="4" id="KW-1185">Reference proteome</keyword>
<dbReference type="STRING" id="84588.SYNW0666"/>
<keyword evidence="2" id="KW-0704">Schiff base</keyword>
<name>Q7U8F4_PARMW</name>
<organism evidence="3 4">
    <name type="scientific">Parasynechococcus marenigrum (strain WH8102)</name>
    <dbReference type="NCBI Taxonomy" id="84588"/>
    <lineage>
        <taxon>Bacteria</taxon>
        <taxon>Bacillati</taxon>
        <taxon>Cyanobacteriota</taxon>
        <taxon>Cyanophyceae</taxon>
        <taxon>Synechococcales</taxon>
        <taxon>Prochlorococcaceae</taxon>
        <taxon>Parasynechococcus</taxon>
        <taxon>Parasynechococcus marenigrum</taxon>
    </lineage>
</organism>
<dbReference type="AlphaFoldDB" id="Q7U8F4"/>
<dbReference type="EC" id="4.1.2.4" evidence="3"/>